<gene>
    <name evidence="3" type="ORF">ACFPVY_14585</name>
</gene>
<keyword evidence="1" id="KW-1133">Transmembrane helix</keyword>
<dbReference type="EMBL" id="JBHSQB010000010">
    <property type="protein sequence ID" value="MFC6097882.1"/>
    <property type="molecule type" value="Genomic_DNA"/>
</dbReference>
<reference evidence="4" key="1">
    <citation type="journal article" date="2019" name="Int. J. Syst. Evol. Microbiol.">
        <title>The Global Catalogue of Microorganisms (GCM) 10K type strain sequencing project: providing services to taxonomists for standard genome sequencing and annotation.</title>
        <authorList>
            <consortium name="The Broad Institute Genomics Platform"/>
            <consortium name="The Broad Institute Genome Sequencing Center for Infectious Disease"/>
            <person name="Wu L."/>
            <person name="Ma J."/>
        </authorList>
    </citation>
    <scope>NUCLEOTIDE SEQUENCE [LARGE SCALE GENOMIC DNA]</scope>
    <source>
        <strain evidence="4">CCUG 49679</strain>
    </source>
</reference>
<dbReference type="Proteomes" id="UP001596287">
    <property type="component" value="Unassembled WGS sequence"/>
</dbReference>
<evidence type="ECO:0000256" key="1">
    <source>
        <dbReference type="SAM" id="Phobius"/>
    </source>
</evidence>
<comment type="caution">
    <text evidence="3">The sequence shown here is derived from an EMBL/GenBank/DDBJ whole genome shotgun (WGS) entry which is preliminary data.</text>
</comment>
<keyword evidence="1" id="KW-0472">Membrane</keyword>
<evidence type="ECO:0000313" key="3">
    <source>
        <dbReference type="EMBL" id="MFC6097882.1"/>
    </source>
</evidence>
<proteinExistence type="predicted"/>
<keyword evidence="1" id="KW-0812">Transmembrane</keyword>
<keyword evidence="4" id="KW-1185">Reference proteome</keyword>
<name>A0ABW1PSU4_9FLAO</name>
<feature type="transmembrane region" description="Helical" evidence="1">
    <location>
        <begin position="31"/>
        <end position="52"/>
    </location>
</feature>
<accession>A0ABW1PSU4</accession>
<feature type="domain" description="2TM" evidence="2">
    <location>
        <begin position="19"/>
        <end position="97"/>
    </location>
</feature>
<organism evidence="3 4">
    <name type="scientific">Flavobacterium qiangtangense</name>
    <dbReference type="NCBI Taxonomy" id="1442595"/>
    <lineage>
        <taxon>Bacteria</taxon>
        <taxon>Pseudomonadati</taxon>
        <taxon>Bacteroidota</taxon>
        <taxon>Flavobacteriia</taxon>
        <taxon>Flavobacteriales</taxon>
        <taxon>Flavobacteriaceae</taxon>
        <taxon>Flavobacterium</taxon>
    </lineage>
</organism>
<sequence>MELIMTTMEDFTTEKKKYEQAKKKAKNIRAFYFNLMCYCIVIPILIFVNLAYEPEFQWFWFSMLGWGTGLLAHGMEAFQVNPFFPKRWEEQKLKQFIEEERQKQNKFNQQ</sequence>
<dbReference type="InterPro" id="IPR025698">
    <property type="entry name" value="2TM_dom"/>
</dbReference>
<protein>
    <submittedName>
        <fullName evidence="3">2TM domain-containing protein</fullName>
    </submittedName>
</protein>
<evidence type="ECO:0000313" key="4">
    <source>
        <dbReference type="Proteomes" id="UP001596287"/>
    </source>
</evidence>
<evidence type="ECO:0000259" key="2">
    <source>
        <dbReference type="Pfam" id="PF13239"/>
    </source>
</evidence>
<feature type="transmembrane region" description="Helical" evidence="1">
    <location>
        <begin position="58"/>
        <end position="78"/>
    </location>
</feature>
<dbReference type="Pfam" id="PF13239">
    <property type="entry name" value="2TM"/>
    <property type="match status" value="1"/>
</dbReference>
<dbReference type="RefSeq" id="WP_379792865.1">
    <property type="nucleotide sequence ID" value="NZ_JBHSQB010000010.1"/>
</dbReference>